<sequence>MANLTITVDEETLKRARIRAIERGESVNRVLAQRLEEYAGADAERERRQKAADDFAEFARTHSGSSGGRGWTREDLYEERLGKNPA</sequence>
<proteinExistence type="predicted"/>
<keyword evidence="3" id="KW-1185">Reference proteome</keyword>
<accession>A0A344UWI1</accession>
<reference evidence="2 3" key="1">
    <citation type="submission" date="2017-12" db="EMBL/GenBank/DDBJ databases">
        <title>The whole genome sequence of the Acidipropionibacterium virtanenii sp. nov. type strain JS278.</title>
        <authorList>
            <person name="Laine P."/>
            <person name="Deptula P."/>
            <person name="Varmanen P."/>
            <person name="Auvinen P."/>
        </authorList>
    </citation>
    <scope>NUCLEOTIDE SEQUENCE [LARGE SCALE GENOMIC DNA]</scope>
    <source>
        <strain evidence="2 3">JS278</strain>
    </source>
</reference>
<dbReference type="AlphaFoldDB" id="A0A344UWI1"/>
<protein>
    <recommendedName>
        <fullName evidence="4">Ribbon-helix-helix protein CopG domain-containing protein</fullName>
    </recommendedName>
</protein>
<evidence type="ECO:0000313" key="3">
    <source>
        <dbReference type="Proteomes" id="UP000251995"/>
    </source>
</evidence>
<dbReference type="RefSeq" id="WP_147243209.1">
    <property type="nucleotide sequence ID" value="NZ_CP025198.1"/>
</dbReference>
<evidence type="ECO:0000256" key="1">
    <source>
        <dbReference type="SAM" id="MobiDB-lite"/>
    </source>
</evidence>
<dbReference type="KEGG" id="acij:JS278_02491"/>
<dbReference type="OrthoDB" id="3695326at2"/>
<evidence type="ECO:0000313" key="2">
    <source>
        <dbReference type="EMBL" id="AXE39629.1"/>
    </source>
</evidence>
<feature type="region of interest" description="Disordered" evidence="1">
    <location>
        <begin position="58"/>
        <end position="86"/>
    </location>
</feature>
<feature type="compositionally biased region" description="Basic and acidic residues" evidence="1">
    <location>
        <begin position="71"/>
        <end position="86"/>
    </location>
</feature>
<name>A0A344UWI1_9ACTN</name>
<organism evidence="2 3">
    <name type="scientific">Acidipropionibacterium virtanenii</name>
    <dbReference type="NCBI Taxonomy" id="2057246"/>
    <lineage>
        <taxon>Bacteria</taxon>
        <taxon>Bacillati</taxon>
        <taxon>Actinomycetota</taxon>
        <taxon>Actinomycetes</taxon>
        <taxon>Propionibacteriales</taxon>
        <taxon>Propionibacteriaceae</taxon>
        <taxon>Acidipropionibacterium</taxon>
    </lineage>
</organism>
<evidence type="ECO:0008006" key="4">
    <source>
        <dbReference type="Google" id="ProtNLM"/>
    </source>
</evidence>
<dbReference type="Proteomes" id="UP000251995">
    <property type="component" value="Chromosome"/>
</dbReference>
<gene>
    <name evidence="2" type="ORF">JS278_02491</name>
</gene>
<dbReference type="EMBL" id="CP025198">
    <property type="protein sequence ID" value="AXE39629.1"/>
    <property type="molecule type" value="Genomic_DNA"/>
</dbReference>